<evidence type="ECO:0000313" key="2">
    <source>
        <dbReference type="Proteomes" id="UP000054538"/>
    </source>
</evidence>
<reference evidence="1 2" key="1">
    <citation type="submission" date="2014-04" db="EMBL/GenBank/DDBJ databases">
        <authorList>
            <consortium name="DOE Joint Genome Institute"/>
            <person name="Kuo A."/>
            <person name="Kohler A."/>
            <person name="Jargeat P."/>
            <person name="Nagy L.G."/>
            <person name="Floudas D."/>
            <person name="Copeland A."/>
            <person name="Barry K.W."/>
            <person name="Cichocki N."/>
            <person name="Veneault-Fourrey C."/>
            <person name="LaButti K."/>
            <person name="Lindquist E.A."/>
            <person name="Lipzen A."/>
            <person name="Lundell T."/>
            <person name="Morin E."/>
            <person name="Murat C."/>
            <person name="Sun H."/>
            <person name="Tunlid A."/>
            <person name="Henrissat B."/>
            <person name="Grigoriev I.V."/>
            <person name="Hibbett D.S."/>
            <person name="Martin F."/>
            <person name="Nordberg H.P."/>
            <person name="Cantor M.N."/>
            <person name="Hua S.X."/>
        </authorList>
    </citation>
    <scope>NUCLEOTIDE SEQUENCE [LARGE SCALE GENOMIC DNA]</scope>
    <source>
        <strain evidence="1 2">Ve08.2h10</strain>
    </source>
</reference>
<dbReference type="OrthoDB" id="2804507at2759"/>
<dbReference type="AlphaFoldDB" id="A0A0D0CX85"/>
<protein>
    <submittedName>
        <fullName evidence="1">Uncharacterized protein</fullName>
    </submittedName>
</protein>
<proteinExistence type="predicted"/>
<dbReference type="InParanoid" id="A0A0D0CX85"/>
<name>A0A0D0CX85_9AGAM</name>
<dbReference type="Proteomes" id="UP000054538">
    <property type="component" value="Unassembled WGS sequence"/>
</dbReference>
<reference evidence="2" key="2">
    <citation type="submission" date="2015-01" db="EMBL/GenBank/DDBJ databases">
        <title>Evolutionary Origins and Diversification of the Mycorrhizal Mutualists.</title>
        <authorList>
            <consortium name="DOE Joint Genome Institute"/>
            <consortium name="Mycorrhizal Genomics Consortium"/>
            <person name="Kohler A."/>
            <person name="Kuo A."/>
            <person name="Nagy L.G."/>
            <person name="Floudas D."/>
            <person name="Copeland A."/>
            <person name="Barry K.W."/>
            <person name="Cichocki N."/>
            <person name="Veneault-Fourrey C."/>
            <person name="LaButti K."/>
            <person name="Lindquist E.A."/>
            <person name="Lipzen A."/>
            <person name="Lundell T."/>
            <person name="Morin E."/>
            <person name="Murat C."/>
            <person name="Riley R."/>
            <person name="Ohm R."/>
            <person name="Sun H."/>
            <person name="Tunlid A."/>
            <person name="Henrissat B."/>
            <person name="Grigoriev I.V."/>
            <person name="Hibbett D.S."/>
            <person name="Martin F."/>
        </authorList>
    </citation>
    <scope>NUCLEOTIDE SEQUENCE [LARGE SCALE GENOMIC DNA]</scope>
    <source>
        <strain evidence="2">Ve08.2h10</strain>
    </source>
</reference>
<evidence type="ECO:0000313" key="1">
    <source>
        <dbReference type="EMBL" id="KIK75761.1"/>
    </source>
</evidence>
<dbReference type="HOGENOM" id="CLU_2729231_0_0_1"/>
<sequence length="72" mass="7898">VENVLCQLPTALLRKKSGIFENILSLPRCGVCAVEGLSDNHPIVLAGYHSADFNCLLDYLFGRFVSSPSQFL</sequence>
<accession>A0A0D0CX85</accession>
<feature type="non-terminal residue" evidence="1">
    <location>
        <position position="1"/>
    </location>
</feature>
<dbReference type="EMBL" id="KN827883">
    <property type="protein sequence ID" value="KIK75761.1"/>
    <property type="molecule type" value="Genomic_DNA"/>
</dbReference>
<organism evidence="1 2">
    <name type="scientific">Paxillus rubicundulus Ve08.2h10</name>
    <dbReference type="NCBI Taxonomy" id="930991"/>
    <lineage>
        <taxon>Eukaryota</taxon>
        <taxon>Fungi</taxon>
        <taxon>Dikarya</taxon>
        <taxon>Basidiomycota</taxon>
        <taxon>Agaricomycotina</taxon>
        <taxon>Agaricomycetes</taxon>
        <taxon>Agaricomycetidae</taxon>
        <taxon>Boletales</taxon>
        <taxon>Paxilineae</taxon>
        <taxon>Paxillaceae</taxon>
        <taxon>Paxillus</taxon>
    </lineage>
</organism>
<gene>
    <name evidence="1" type="ORF">PAXRUDRAFT_171806</name>
</gene>
<keyword evidence="2" id="KW-1185">Reference proteome</keyword>